<keyword evidence="1" id="KW-0808">Transferase</keyword>
<keyword evidence="4" id="KW-0255">Endonuclease</keyword>
<evidence type="ECO:0008006" key="11">
    <source>
        <dbReference type="Google" id="ProtNLM"/>
    </source>
</evidence>
<dbReference type="Gene3D" id="1.10.340.70">
    <property type="match status" value="1"/>
</dbReference>
<reference evidence="9 10" key="1">
    <citation type="submission" date="2019-02" db="EMBL/GenBank/DDBJ databases">
        <title>Genome sequencing of the rare red list fungi Dentipellis fragilis.</title>
        <authorList>
            <person name="Buettner E."/>
            <person name="Kellner H."/>
        </authorList>
    </citation>
    <scope>NUCLEOTIDE SEQUENCE [LARGE SCALE GENOMIC DNA]</scope>
    <source>
        <strain evidence="9 10">DSM 105465</strain>
    </source>
</reference>
<keyword evidence="2" id="KW-0548">Nucleotidyltransferase</keyword>
<feature type="domain" description="Integrase zinc-binding" evidence="8">
    <location>
        <begin position="1095"/>
        <end position="1146"/>
    </location>
</feature>
<evidence type="ECO:0000256" key="6">
    <source>
        <dbReference type="SAM" id="MobiDB-lite"/>
    </source>
</evidence>
<keyword evidence="4" id="KW-0378">Hydrolase</keyword>
<dbReference type="InterPro" id="IPR041588">
    <property type="entry name" value="Integrase_H2C2"/>
</dbReference>
<sequence>MLLCPTTVKDAVSKLESTRGLPLIPTSCRCPCILLSLPVLPNPPPQTFQRDQPPHQTLSYEALPLRMDTAPVPRAYIEDIAEAHIFELRSASAEDSGDEESELSKDDLWGMFEVFATEKKKCDARPSKLPEAAPVPSTSKGKSAAAKVEPVKSAPQFRYQSTAEDQKLVDELMTWLLDGCLASTTPAHVLAASPAIRKEMVEKLCTCRVETTAFGEADSEDEVPLEVYNTATSREAAYSLPLHEIDLLVNGDCREVGVLDPGLSIIVMHIDAAKRANVPINYDCKLEMEGTNSTVSWTLGCAENVSMHIGSITFELHAHIVEKAPFQILLGHPFYNLLLCRSKDQEDGSVEIAIRNPQNPQHCITVPSRPRRTNRVGLLQSLVYQPKNDAARDGLTSYFAEAAAFMQSPPPYRLLCLQEGRKQGNGLSLPSLPEQFRVVRRIPEDPLLSLTALPTHPSDFTPGARLTQERLNVMDLNKHDFLWPEELKLVQHVLRINEMVLAWNESEKGHFHDNYFEPVHIPTIEHIPWVHKNIPIPNGIMDDVIQLFKEKITAGVYEPLDAPYRSRWFCVKKKNGALRIVHDLQPLNAITIKNAAVPPFVDQLAESFAGRSCYSMMDLFVGFDHRMLAVESRNLTTFQSPVGALCNTSLPMGWTNSMPIFHSDVTFILEPEIPDIAKPFIDDCGAQGPKTRYELEGGGFQTIPENPGIRRFVWEHMNDVHHIMHRLGHAGAMISAKKLFVCVPEVLVLGQKCTYDGRLPDDSKIAKIHSWPTCRSVTEVRAFLGTAGTMRAWIADFSAIAHPLVNLTKKGVEFVWTKDHKSAMQQLKTAICNSPALRPIDYKTDREVFLSVDSSFIAVGWILVQLGADDTRYPAHFSSISWNEREARYSQPKIELYGLFCALRSLRIHVVGIQNFTVEMDMLYVRGMLNNPDIQPNAATNRWIATVKLFDFKLVHIPVAKFEGPDGLSCRRRADEDVEEEDNPEEWIDEQLSLGVWVLSWMDMAHRENAECIEVLGFEQHDVAGEEQEFPRDECTLRSDAELFHIQHYLEMLTRPSHLVRTAFRSFIAKVKCFFIRDGRLWHRQLQGKHQLIIPLTQRLSLTREAHDGLGHKGFYSTRRRLLDRFWWPSLEHDVKWYIETCHECQI</sequence>
<keyword evidence="5" id="KW-0511">Multifunctional enzyme</keyword>
<dbReference type="CDD" id="cd01647">
    <property type="entry name" value="RT_LTR"/>
    <property type="match status" value="1"/>
</dbReference>
<evidence type="ECO:0000259" key="7">
    <source>
        <dbReference type="Pfam" id="PF17919"/>
    </source>
</evidence>
<dbReference type="Pfam" id="PF17919">
    <property type="entry name" value="RT_RNaseH_2"/>
    <property type="match status" value="1"/>
</dbReference>
<evidence type="ECO:0000256" key="5">
    <source>
        <dbReference type="ARBA" id="ARBA00023268"/>
    </source>
</evidence>
<dbReference type="Pfam" id="PF17921">
    <property type="entry name" value="Integrase_H2C2"/>
    <property type="match status" value="1"/>
</dbReference>
<evidence type="ECO:0000313" key="9">
    <source>
        <dbReference type="EMBL" id="TFY51017.1"/>
    </source>
</evidence>
<dbReference type="InterPro" id="IPR043128">
    <property type="entry name" value="Rev_trsase/Diguanyl_cyclase"/>
</dbReference>
<organism evidence="9 10">
    <name type="scientific">Dentipellis fragilis</name>
    <dbReference type="NCBI Taxonomy" id="205917"/>
    <lineage>
        <taxon>Eukaryota</taxon>
        <taxon>Fungi</taxon>
        <taxon>Dikarya</taxon>
        <taxon>Basidiomycota</taxon>
        <taxon>Agaricomycotina</taxon>
        <taxon>Agaricomycetes</taxon>
        <taxon>Russulales</taxon>
        <taxon>Hericiaceae</taxon>
        <taxon>Dentipellis</taxon>
    </lineage>
</organism>
<evidence type="ECO:0000256" key="2">
    <source>
        <dbReference type="ARBA" id="ARBA00022695"/>
    </source>
</evidence>
<dbReference type="GO" id="GO:0004519">
    <property type="term" value="F:endonuclease activity"/>
    <property type="evidence" value="ECO:0007669"/>
    <property type="project" value="UniProtKB-KW"/>
</dbReference>
<accession>A0A4Y9XNT1</accession>
<dbReference type="AlphaFoldDB" id="A0A4Y9XNT1"/>
<dbReference type="STRING" id="205917.A0A4Y9XNT1"/>
<evidence type="ECO:0000256" key="4">
    <source>
        <dbReference type="ARBA" id="ARBA00022759"/>
    </source>
</evidence>
<gene>
    <name evidence="9" type="ORF">EVG20_g11208</name>
</gene>
<dbReference type="InterPro" id="IPR050951">
    <property type="entry name" value="Retrovirus_Pol_polyprotein"/>
</dbReference>
<dbReference type="PANTHER" id="PTHR37984">
    <property type="entry name" value="PROTEIN CBG26694"/>
    <property type="match status" value="1"/>
</dbReference>
<proteinExistence type="predicted"/>
<dbReference type="InterPro" id="IPR021109">
    <property type="entry name" value="Peptidase_aspartic_dom_sf"/>
</dbReference>
<feature type="domain" description="Reverse transcriptase/retrotransposon-derived protein RNase H-like" evidence="7">
    <location>
        <begin position="816"/>
        <end position="918"/>
    </location>
</feature>
<dbReference type="PANTHER" id="PTHR37984:SF5">
    <property type="entry name" value="PROTEIN NYNRIN-LIKE"/>
    <property type="match status" value="1"/>
</dbReference>
<keyword evidence="3" id="KW-0540">Nuclease</keyword>
<dbReference type="InterPro" id="IPR041577">
    <property type="entry name" value="RT_RNaseH_2"/>
</dbReference>
<protein>
    <recommendedName>
        <fullName evidence="11">Integrase zinc-binding domain-containing protein</fullName>
    </recommendedName>
</protein>
<name>A0A4Y9XNT1_9AGAM</name>
<dbReference type="Gene3D" id="2.40.70.10">
    <property type="entry name" value="Acid Proteases"/>
    <property type="match status" value="1"/>
</dbReference>
<dbReference type="OrthoDB" id="5599163at2759"/>
<keyword evidence="10" id="KW-1185">Reference proteome</keyword>
<evidence type="ECO:0000256" key="3">
    <source>
        <dbReference type="ARBA" id="ARBA00022722"/>
    </source>
</evidence>
<dbReference type="EMBL" id="SEOQ01001634">
    <property type="protein sequence ID" value="TFY51017.1"/>
    <property type="molecule type" value="Genomic_DNA"/>
</dbReference>
<dbReference type="Gene3D" id="3.10.10.10">
    <property type="entry name" value="HIV Type 1 Reverse Transcriptase, subunit A, domain 1"/>
    <property type="match status" value="1"/>
</dbReference>
<dbReference type="Gene3D" id="3.30.70.270">
    <property type="match status" value="2"/>
</dbReference>
<dbReference type="GO" id="GO:0016779">
    <property type="term" value="F:nucleotidyltransferase activity"/>
    <property type="evidence" value="ECO:0007669"/>
    <property type="project" value="UniProtKB-KW"/>
</dbReference>
<comment type="caution">
    <text evidence="9">The sequence shown here is derived from an EMBL/GenBank/DDBJ whole genome shotgun (WGS) entry which is preliminary data.</text>
</comment>
<dbReference type="FunFam" id="1.10.340.70:FF:000001">
    <property type="entry name" value="Retrovirus-related Pol polyprotein from transposon gypsy-like Protein"/>
    <property type="match status" value="1"/>
</dbReference>
<dbReference type="SUPFAM" id="SSF56672">
    <property type="entry name" value="DNA/RNA polymerases"/>
    <property type="match status" value="1"/>
</dbReference>
<evidence type="ECO:0000313" key="10">
    <source>
        <dbReference type="Proteomes" id="UP000298327"/>
    </source>
</evidence>
<dbReference type="Proteomes" id="UP000298327">
    <property type="component" value="Unassembled WGS sequence"/>
</dbReference>
<evidence type="ECO:0000259" key="8">
    <source>
        <dbReference type="Pfam" id="PF17921"/>
    </source>
</evidence>
<dbReference type="InterPro" id="IPR043502">
    <property type="entry name" value="DNA/RNA_pol_sf"/>
</dbReference>
<feature type="region of interest" description="Disordered" evidence="6">
    <location>
        <begin position="123"/>
        <end position="147"/>
    </location>
</feature>
<evidence type="ECO:0000256" key="1">
    <source>
        <dbReference type="ARBA" id="ARBA00022679"/>
    </source>
</evidence>
<dbReference type="CDD" id="cd00303">
    <property type="entry name" value="retropepsin_like"/>
    <property type="match status" value="1"/>
</dbReference>